<dbReference type="GO" id="GO:0008168">
    <property type="term" value="F:methyltransferase activity"/>
    <property type="evidence" value="ECO:0007669"/>
    <property type="project" value="UniProtKB-KW"/>
</dbReference>
<dbReference type="EMBL" id="LN891098">
    <property type="protein sequence ID" value="CUS09086.1"/>
    <property type="molecule type" value="Genomic_DNA"/>
</dbReference>
<protein>
    <recommendedName>
        <fullName evidence="5">U6 small nuclear RNA (adenine-(43)-N(6))-methyltransferase</fullName>
    </recommendedName>
</protein>
<keyword evidence="4" id="KW-1185">Reference proteome</keyword>
<reference evidence="3" key="1">
    <citation type="submission" date="2015-10" db="EMBL/GenBank/DDBJ databases">
        <authorList>
            <person name="Regsiter A."/>
            <person name="william w."/>
        </authorList>
    </citation>
    <scope>NUCLEOTIDE SEQUENCE</scope>
    <source>
        <strain evidence="3">Montdore</strain>
    </source>
</reference>
<sequence length="421" mass="46763">MLYSNSKRGVNSLDTSSNINFKDPDAVRELTKCLLYRDFGLNLALPSDRLCPTVPNSVWFRLNYILWVQDLLDSTGNLENDEFDPTREVVGLDVGTGASCIYPLLGCTLRNGWKFVATDIDGRSLEYARENVKRNKEKVGDLDERITVFDSSPDGDDIFPLGKLGIERLDFTMCNPPFYASIDDMFDSARQKNLPPSSACTGTATEMVYPGGETSFITLMFNQSLQLRSNPGFENTWYTSMLGKHSSVESLVPAMKLHTKNYAITEFKQGSTRRWGVAWNFGDRRPRLAAVRYDSPQSRGLMPFPTEFEFDAAGNVMSIGEAIDNILAGEIGLRSGEWTWDPLVSAGWGGVKGNVWSRAARRAKARGLEMEGISSGAALGFRVGMEKGDQNVKVKIRWTRGTDSVLFESLCGMIKRKVLGG</sequence>
<keyword evidence="1" id="KW-0489">Methyltransferase</keyword>
<dbReference type="Proteomes" id="UP001412239">
    <property type="component" value="Unassembled WGS sequence"/>
</dbReference>
<dbReference type="SUPFAM" id="SSF53335">
    <property type="entry name" value="S-adenosyl-L-methionine-dependent methyltransferases"/>
    <property type="match status" value="1"/>
</dbReference>
<dbReference type="InterPro" id="IPR029063">
    <property type="entry name" value="SAM-dependent_MTases_sf"/>
</dbReference>
<name>A0A292PNI5_9PEZI</name>
<evidence type="ECO:0000256" key="1">
    <source>
        <dbReference type="ARBA" id="ARBA00022603"/>
    </source>
</evidence>
<organism evidence="3 4">
    <name type="scientific">Tuber aestivum</name>
    <name type="common">summer truffle</name>
    <dbReference type="NCBI Taxonomy" id="59557"/>
    <lineage>
        <taxon>Eukaryota</taxon>
        <taxon>Fungi</taxon>
        <taxon>Dikarya</taxon>
        <taxon>Ascomycota</taxon>
        <taxon>Pezizomycotina</taxon>
        <taxon>Pezizomycetes</taxon>
        <taxon>Pezizales</taxon>
        <taxon>Tuberaceae</taxon>
        <taxon>Tuber</taxon>
    </lineage>
</organism>
<proteinExistence type="predicted"/>
<dbReference type="PANTHER" id="PTHR13393:SF0">
    <property type="entry name" value="RNA N6-ADENOSINE-METHYLTRANSFERASE METTL16"/>
    <property type="match status" value="1"/>
</dbReference>
<dbReference type="GO" id="GO:0070475">
    <property type="term" value="P:rRNA base methylation"/>
    <property type="evidence" value="ECO:0007669"/>
    <property type="project" value="TreeGrafter"/>
</dbReference>
<keyword evidence="2" id="KW-0808">Transferase</keyword>
<dbReference type="GO" id="GO:0005634">
    <property type="term" value="C:nucleus"/>
    <property type="evidence" value="ECO:0007669"/>
    <property type="project" value="TreeGrafter"/>
</dbReference>
<dbReference type="AlphaFoldDB" id="A0A292PNI5"/>
<evidence type="ECO:0000256" key="2">
    <source>
        <dbReference type="ARBA" id="ARBA00022679"/>
    </source>
</evidence>
<dbReference type="Pfam" id="PF05971">
    <property type="entry name" value="Methyltransf_10"/>
    <property type="match status" value="1"/>
</dbReference>
<dbReference type="InterPro" id="IPR010286">
    <property type="entry name" value="METTL16/RlmF"/>
</dbReference>
<evidence type="ECO:0000313" key="4">
    <source>
        <dbReference type="Proteomes" id="UP001412239"/>
    </source>
</evidence>
<dbReference type="Gene3D" id="3.40.50.150">
    <property type="entry name" value="Vaccinia Virus protein VP39"/>
    <property type="match status" value="1"/>
</dbReference>
<gene>
    <name evidence="3" type="ORF">GSTUAT00006800001</name>
</gene>
<evidence type="ECO:0000313" key="3">
    <source>
        <dbReference type="EMBL" id="CUS09086.1"/>
    </source>
</evidence>
<dbReference type="PANTHER" id="PTHR13393">
    <property type="entry name" value="SAM-DEPENDENT METHYLTRANSFERASE"/>
    <property type="match status" value="1"/>
</dbReference>
<evidence type="ECO:0008006" key="5">
    <source>
        <dbReference type="Google" id="ProtNLM"/>
    </source>
</evidence>
<accession>A0A292PNI5</accession>
<dbReference type="CDD" id="cd02440">
    <property type="entry name" value="AdoMet_MTases"/>
    <property type="match status" value="1"/>
</dbReference>